<dbReference type="UniPathway" id="UPA00115"/>
<dbReference type="GO" id="GO:0016054">
    <property type="term" value="P:organic acid catabolic process"/>
    <property type="evidence" value="ECO:0007669"/>
    <property type="project" value="UniProtKB-ARBA"/>
</dbReference>
<dbReference type="InterPro" id="IPR006183">
    <property type="entry name" value="Pgluconate_DH"/>
</dbReference>
<dbReference type="PRINTS" id="PR00076">
    <property type="entry name" value="6PGDHDRGNASE"/>
</dbReference>
<dbReference type="RefSeq" id="WP_009850488.1">
    <property type="nucleotide sequence ID" value="NZ_DS022295.1"/>
</dbReference>
<evidence type="ECO:0000256" key="4">
    <source>
        <dbReference type="ARBA" id="ARBA00023064"/>
    </source>
</evidence>
<keyword evidence="4" id="KW-0311">Gluconate utilization</keyword>
<dbReference type="NCBIfam" id="TIGR00872">
    <property type="entry name" value="gnd_rel"/>
    <property type="match status" value="1"/>
</dbReference>
<dbReference type="AlphaFoldDB" id="Q0F2T1"/>
<evidence type="ECO:0000256" key="1">
    <source>
        <dbReference type="ARBA" id="ARBA00004959"/>
    </source>
</evidence>
<dbReference type="InterPro" id="IPR008927">
    <property type="entry name" value="6-PGluconate_DH-like_C_sf"/>
</dbReference>
<dbReference type="SMART" id="SM01350">
    <property type="entry name" value="6PGD"/>
    <property type="match status" value="1"/>
</dbReference>
<evidence type="ECO:0000259" key="5">
    <source>
        <dbReference type="SMART" id="SM01350"/>
    </source>
</evidence>
<sequence>MKLAMIGLGRMGGNMVKRLAGGGHDVVAYDVDAAPGAALAAEFDSVSAANDLQDMIAQLSAPRVVWVMVPHQFVDSTIAALLDAGMEAGDLIIDGGNSNYKDGQRRGCELAEQGILFADCGTSGGVWGLKNGYSLMIGGADAAIALIAPALTTLASNDGKGWGHVGPVGAGHFVKMVHNGIEYGMMQAFAEGFELMKAKDEFDLDMHQISRVWQHGSVVSSWLLDLTGDALEQDGDLSSLSDWMDDSGEGRWTVNESIDLGIPTPVLTLALQMRFRSREKDAFAGKIVNAMRAGFGGHPIRPVSQDE</sequence>
<dbReference type="SUPFAM" id="SSF48179">
    <property type="entry name" value="6-phosphogluconate dehydrogenase C-terminal domain-like"/>
    <property type="match status" value="1"/>
</dbReference>
<dbReference type="GO" id="GO:0004616">
    <property type="term" value="F:phosphogluconate dehydrogenase (decarboxylating) activity"/>
    <property type="evidence" value="ECO:0007669"/>
    <property type="project" value="UniProtKB-EC"/>
</dbReference>
<comment type="similarity">
    <text evidence="2">Belongs to the 6-phosphogluconate dehydrogenase family.</text>
</comment>
<dbReference type="InParanoid" id="Q0F2T1"/>
<dbReference type="EMBL" id="AATS01000002">
    <property type="protein sequence ID" value="EAU55469.1"/>
    <property type="molecule type" value="Genomic_DNA"/>
</dbReference>
<dbReference type="Pfam" id="PF03446">
    <property type="entry name" value="NAD_binding_2"/>
    <property type="match status" value="1"/>
</dbReference>
<name>Q0F2T1_9PROT</name>
<dbReference type="GO" id="GO:0006098">
    <property type="term" value="P:pentose-phosphate shunt"/>
    <property type="evidence" value="ECO:0007669"/>
    <property type="project" value="UniProtKB-UniPathway"/>
</dbReference>
<evidence type="ECO:0000256" key="2">
    <source>
        <dbReference type="ARBA" id="ARBA00008419"/>
    </source>
</evidence>
<dbReference type="InterPro" id="IPR006115">
    <property type="entry name" value="6PGDH_NADP-bd"/>
</dbReference>
<dbReference type="Gene3D" id="3.40.50.720">
    <property type="entry name" value="NAD(P)-binding Rossmann-like Domain"/>
    <property type="match status" value="1"/>
</dbReference>
<reference evidence="6 7" key="1">
    <citation type="submission" date="2006-09" db="EMBL/GenBank/DDBJ databases">
        <authorList>
            <person name="Emerson D."/>
            <person name="Ferriera S."/>
            <person name="Johnson J."/>
            <person name="Kravitz S."/>
            <person name="Halpern A."/>
            <person name="Remington K."/>
            <person name="Beeson K."/>
            <person name="Tran B."/>
            <person name="Rogers Y.-H."/>
            <person name="Friedman R."/>
            <person name="Venter J.C."/>
        </authorList>
    </citation>
    <scope>NUCLEOTIDE SEQUENCE [LARGE SCALE GENOMIC DNA]</scope>
    <source>
        <strain evidence="6 7">PV-1</strain>
    </source>
</reference>
<dbReference type="InterPro" id="IPR004849">
    <property type="entry name" value="6DGDH_YqeC"/>
</dbReference>
<dbReference type="InterPro" id="IPR006114">
    <property type="entry name" value="6PGDH_C"/>
</dbReference>
<dbReference type="Gene3D" id="1.10.1040.10">
    <property type="entry name" value="N-(1-d-carboxylethyl)-l-norvaline Dehydrogenase, domain 2"/>
    <property type="match status" value="1"/>
</dbReference>
<dbReference type="PANTHER" id="PTHR11811">
    <property type="entry name" value="6-PHOSPHOGLUCONATE DEHYDROGENASE"/>
    <property type="match status" value="1"/>
</dbReference>
<comment type="pathway">
    <text evidence="1">Carbohydrate degradation; pentose phosphate pathway.</text>
</comment>
<evidence type="ECO:0000313" key="7">
    <source>
        <dbReference type="Proteomes" id="UP000005297"/>
    </source>
</evidence>
<dbReference type="SUPFAM" id="SSF51735">
    <property type="entry name" value="NAD(P)-binding Rossmann-fold domains"/>
    <property type="match status" value="1"/>
</dbReference>
<organism evidence="6 7">
    <name type="scientific">Mariprofundus ferrooxydans PV-1</name>
    <dbReference type="NCBI Taxonomy" id="314345"/>
    <lineage>
        <taxon>Bacteria</taxon>
        <taxon>Pseudomonadati</taxon>
        <taxon>Pseudomonadota</taxon>
        <taxon>Candidatius Mariprofundia</taxon>
        <taxon>Mariprofundales</taxon>
        <taxon>Mariprofundaceae</taxon>
        <taxon>Mariprofundus</taxon>
    </lineage>
</organism>
<keyword evidence="3 6" id="KW-0560">Oxidoreductase</keyword>
<dbReference type="InterPro" id="IPR002204">
    <property type="entry name" value="3-OH-isobutyrate_DH-rel_CS"/>
</dbReference>
<protein>
    <submittedName>
        <fullName evidence="6">6-phosphogluconate dehydrogenase</fullName>
        <ecNumber evidence="6">1.1.1.44</ecNumber>
    </submittedName>
</protein>
<proteinExistence type="inferred from homology"/>
<accession>Q0F2T1</accession>
<comment type="caution">
    <text evidence="6">The sequence shown here is derived from an EMBL/GenBank/DDBJ whole genome shotgun (WGS) entry which is preliminary data.</text>
</comment>
<dbReference type="NCBIfam" id="NF007161">
    <property type="entry name" value="PRK09599.1"/>
    <property type="match status" value="1"/>
</dbReference>
<dbReference type="GO" id="GO:0019521">
    <property type="term" value="P:D-gluconate metabolic process"/>
    <property type="evidence" value="ECO:0007669"/>
    <property type="project" value="UniProtKB-KW"/>
</dbReference>
<feature type="domain" description="6-phosphogluconate dehydrogenase C-terminal" evidence="5">
    <location>
        <begin position="171"/>
        <end position="299"/>
    </location>
</feature>
<dbReference type="PROSITE" id="PS00895">
    <property type="entry name" value="3_HYDROXYISOBUT_DH"/>
    <property type="match status" value="1"/>
</dbReference>
<dbReference type="InterPro" id="IPR036291">
    <property type="entry name" value="NAD(P)-bd_dom_sf"/>
</dbReference>
<dbReference type="Pfam" id="PF00393">
    <property type="entry name" value="6PGD"/>
    <property type="match status" value="1"/>
</dbReference>
<gene>
    <name evidence="6" type="ORF">SPV1_00937</name>
</gene>
<dbReference type="OrthoDB" id="9804542at2"/>
<dbReference type="eggNOG" id="COG1023">
    <property type="taxonomic scope" value="Bacteria"/>
</dbReference>
<dbReference type="HOGENOM" id="CLU_024540_0_0_0"/>
<dbReference type="STRING" id="314344.AL013_12945"/>
<evidence type="ECO:0000256" key="3">
    <source>
        <dbReference type="ARBA" id="ARBA00023002"/>
    </source>
</evidence>
<dbReference type="FunCoup" id="Q0F2T1">
    <property type="interactions" value="444"/>
</dbReference>
<evidence type="ECO:0000313" key="6">
    <source>
        <dbReference type="EMBL" id="EAU55469.1"/>
    </source>
</evidence>
<dbReference type="EC" id="1.1.1.44" evidence="6"/>
<dbReference type="Proteomes" id="UP000005297">
    <property type="component" value="Unassembled WGS sequence"/>
</dbReference>
<dbReference type="GO" id="GO:0050661">
    <property type="term" value="F:NADP binding"/>
    <property type="evidence" value="ECO:0007669"/>
    <property type="project" value="InterPro"/>
</dbReference>
<dbReference type="InterPro" id="IPR013328">
    <property type="entry name" value="6PGD_dom2"/>
</dbReference>
<keyword evidence="7" id="KW-1185">Reference proteome</keyword>